<feature type="transmembrane region" description="Helical" evidence="10">
    <location>
        <begin position="79"/>
        <end position="100"/>
    </location>
</feature>
<keyword evidence="2 10" id="KW-0444">Lipid biosynthesis</keyword>
<keyword evidence="12" id="KW-1185">Reference proteome</keyword>
<dbReference type="PANTHER" id="PTHR11157">
    <property type="entry name" value="FATTY ACID ACYL TRANSFERASE-RELATED"/>
    <property type="match status" value="1"/>
</dbReference>
<evidence type="ECO:0000256" key="1">
    <source>
        <dbReference type="ARBA" id="ARBA00004141"/>
    </source>
</evidence>
<evidence type="ECO:0000256" key="6">
    <source>
        <dbReference type="ARBA" id="ARBA00022989"/>
    </source>
</evidence>
<evidence type="ECO:0000256" key="8">
    <source>
        <dbReference type="ARBA" id="ARBA00023136"/>
    </source>
</evidence>
<comment type="similarity">
    <text evidence="10">Belongs to the ELO family.</text>
</comment>
<evidence type="ECO:0000313" key="11">
    <source>
        <dbReference type="EMBL" id="CAD7624887.1"/>
    </source>
</evidence>
<reference evidence="11" key="1">
    <citation type="submission" date="2020-11" db="EMBL/GenBank/DDBJ databases">
        <authorList>
            <person name="Tran Van P."/>
        </authorList>
    </citation>
    <scope>NUCLEOTIDE SEQUENCE</scope>
</reference>
<evidence type="ECO:0000256" key="2">
    <source>
        <dbReference type="ARBA" id="ARBA00022516"/>
    </source>
</evidence>
<evidence type="ECO:0000256" key="3">
    <source>
        <dbReference type="ARBA" id="ARBA00022679"/>
    </source>
</evidence>
<dbReference type="AlphaFoldDB" id="A0A7R9KKU5"/>
<dbReference type="GO" id="GO:0009922">
    <property type="term" value="F:fatty acid elongase activity"/>
    <property type="evidence" value="ECO:0007669"/>
    <property type="project" value="UniProtKB-EC"/>
</dbReference>
<evidence type="ECO:0000256" key="4">
    <source>
        <dbReference type="ARBA" id="ARBA00022692"/>
    </source>
</evidence>
<evidence type="ECO:0000313" key="12">
    <source>
        <dbReference type="Proteomes" id="UP000759131"/>
    </source>
</evidence>
<dbReference type="GO" id="GO:0042761">
    <property type="term" value="P:very long-chain fatty acid biosynthetic process"/>
    <property type="evidence" value="ECO:0007669"/>
    <property type="project" value="TreeGrafter"/>
</dbReference>
<dbReference type="OrthoDB" id="434092at2759"/>
<protein>
    <recommendedName>
        <fullName evidence="10">Elongation of very long chain fatty acids protein</fullName>
        <ecNumber evidence="10">2.3.1.199</ecNumber>
    </recommendedName>
    <alternativeName>
        <fullName evidence="10">Very-long-chain 3-oxoacyl-CoA synthase</fullName>
    </alternativeName>
</protein>
<keyword evidence="4 10" id="KW-0812">Transmembrane</keyword>
<dbReference type="Pfam" id="PF01151">
    <property type="entry name" value="ELO"/>
    <property type="match status" value="1"/>
</dbReference>
<keyword evidence="6 10" id="KW-1133">Transmembrane helix</keyword>
<evidence type="ECO:0000256" key="5">
    <source>
        <dbReference type="ARBA" id="ARBA00022832"/>
    </source>
</evidence>
<keyword evidence="8 10" id="KW-0472">Membrane</keyword>
<keyword evidence="9 10" id="KW-0275">Fatty acid biosynthesis</keyword>
<feature type="transmembrane region" description="Helical" evidence="10">
    <location>
        <begin position="39"/>
        <end position="58"/>
    </location>
</feature>
<accession>A0A7R9KKU5</accession>
<gene>
    <name evidence="11" type="ORF">OSB1V03_LOCUS5326</name>
</gene>
<feature type="transmembrane region" description="Helical" evidence="10">
    <location>
        <begin position="159"/>
        <end position="175"/>
    </location>
</feature>
<dbReference type="GO" id="GO:0030148">
    <property type="term" value="P:sphingolipid biosynthetic process"/>
    <property type="evidence" value="ECO:0007669"/>
    <property type="project" value="TreeGrafter"/>
</dbReference>
<name>A0A7R9KKU5_9ACAR</name>
<organism evidence="11">
    <name type="scientific">Medioppia subpectinata</name>
    <dbReference type="NCBI Taxonomy" id="1979941"/>
    <lineage>
        <taxon>Eukaryota</taxon>
        <taxon>Metazoa</taxon>
        <taxon>Ecdysozoa</taxon>
        <taxon>Arthropoda</taxon>
        <taxon>Chelicerata</taxon>
        <taxon>Arachnida</taxon>
        <taxon>Acari</taxon>
        <taxon>Acariformes</taxon>
        <taxon>Sarcoptiformes</taxon>
        <taxon>Oribatida</taxon>
        <taxon>Brachypylina</taxon>
        <taxon>Oppioidea</taxon>
        <taxon>Oppiidae</taxon>
        <taxon>Medioppia</taxon>
    </lineage>
</organism>
<evidence type="ECO:0000256" key="10">
    <source>
        <dbReference type="RuleBase" id="RU361115"/>
    </source>
</evidence>
<dbReference type="GO" id="GO:0005789">
    <property type="term" value="C:endoplasmic reticulum membrane"/>
    <property type="evidence" value="ECO:0007669"/>
    <property type="project" value="TreeGrafter"/>
</dbReference>
<proteinExistence type="inferred from homology"/>
<comment type="subcellular location">
    <subcellularLocation>
        <location evidence="1">Membrane</location>
        <topology evidence="1">Multi-pass membrane protein</topology>
    </subcellularLocation>
</comment>
<comment type="catalytic activity">
    <reaction evidence="10">
        <text>a very-long-chain acyl-CoA + malonyl-CoA + H(+) = a very-long-chain 3-oxoacyl-CoA + CO2 + CoA</text>
        <dbReference type="Rhea" id="RHEA:32727"/>
        <dbReference type="ChEBI" id="CHEBI:15378"/>
        <dbReference type="ChEBI" id="CHEBI:16526"/>
        <dbReference type="ChEBI" id="CHEBI:57287"/>
        <dbReference type="ChEBI" id="CHEBI:57384"/>
        <dbReference type="ChEBI" id="CHEBI:90725"/>
        <dbReference type="ChEBI" id="CHEBI:90736"/>
        <dbReference type="EC" id="2.3.1.199"/>
    </reaction>
</comment>
<dbReference type="InterPro" id="IPR002076">
    <property type="entry name" value="ELO_fam"/>
</dbReference>
<dbReference type="PANTHER" id="PTHR11157:SF126">
    <property type="entry name" value="ELONGATION OF VERY LONG CHAIN FATTY ACIDS PROTEIN"/>
    <property type="match status" value="1"/>
</dbReference>
<feature type="transmembrane region" description="Helical" evidence="10">
    <location>
        <begin position="128"/>
        <end position="147"/>
    </location>
</feature>
<keyword evidence="3 10" id="KW-0808">Transferase</keyword>
<keyword evidence="5 10" id="KW-0276">Fatty acid metabolism</keyword>
<evidence type="ECO:0000256" key="9">
    <source>
        <dbReference type="ARBA" id="ARBA00023160"/>
    </source>
</evidence>
<dbReference type="GO" id="GO:0034626">
    <property type="term" value="P:fatty acid elongation, polyunsaturated fatty acid"/>
    <property type="evidence" value="ECO:0007669"/>
    <property type="project" value="TreeGrafter"/>
</dbReference>
<dbReference type="EMBL" id="CAJPIZ010002652">
    <property type="protein sequence ID" value="CAG2105317.1"/>
    <property type="molecule type" value="Genomic_DNA"/>
</dbReference>
<dbReference type="Proteomes" id="UP000759131">
    <property type="component" value="Unassembled WGS sequence"/>
</dbReference>
<dbReference type="GO" id="GO:0019367">
    <property type="term" value="P:fatty acid elongation, saturated fatty acid"/>
    <property type="evidence" value="ECO:0007669"/>
    <property type="project" value="TreeGrafter"/>
</dbReference>
<evidence type="ECO:0000256" key="7">
    <source>
        <dbReference type="ARBA" id="ARBA00023098"/>
    </source>
</evidence>
<feature type="transmembrane region" description="Helical" evidence="10">
    <location>
        <begin position="218"/>
        <end position="240"/>
    </location>
</feature>
<feature type="transmembrane region" description="Helical" evidence="10">
    <location>
        <begin position="181"/>
        <end position="206"/>
    </location>
</feature>
<dbReference type="EMBL" id="OC857227">
    <property type="protein sequence ID" value="CAD7624887.1"/>
    <property type="molecule type" value="Genomic_DNA"/>
</dbReference>
<sequence>MSSPYKVSGESMRSSGGLRYYLQQYWQDFGDQRTNGLPLIREGPWAMIFVMSLYLLFVRKVGPRMMKHRDPYQLRLPMLAYNTAMVAINYYFFFQSLLWLDYGRGLANFKWPDGHDRSERTMGYIWSFYLYWLTKFLDLLDTVFFVLRKKYTQITPLHLYHHTVVPILGWMYLWHRWGSPAITLFALLNSAVHVVMYSYYALAAFGPRIQKYLWWKRYITQIQLIQFALLCLYGFVIYSYQQNYPPFAFWLAASK</sequence>
<dbReference type="EC" id="2.3.1.199" evidence="10"/>
<keyword evidence="7 10" id="KW-0443">Lipid metabolism</keyword>
<dbReference type="GO" id="GO:0034625">
    <property type="term" value="P:fatty acid elongation, monounsaturated fatty acid"/>
    <property type="evidence" value="ECO:0007669"/>
    <property type="project" value="TreeGrafter"/>
</dbReference>